<comment type="caution">
    <text evidence="2">The sequence shown here is derived from an EMBL/GenBank/DDBJ whole genome shotgun (WGS) entry which is preliminary data.</text>
</comment>
<keyword evidence="3" id="KW-1185">Reference proteome</keyword>
<accession>A0ABT5B927</accession>
<evidence type="ECO:0008006" key="4">
    <source>
        <dbReference type="Google" id="ProtNLM"/>
    </source>
</evidence>
<name>A0ABT5B927_9BACT</name>
<feature type="compositionally biased region" description="Basic and acidic residues" evidence="1">
    <location>
        <begin position="1"/>
        <end position="29"/>
    </location>
</feature>
<sequence length="196" mass="20959">MAKLPESDADLRHKERVESGPHRGIDAEGSRGSYAGPLAAELPIGGPYSSTTRPFQEAEPVQAGVPSGHVFTTSSPTLHSQVPWPQTILRNGTYERVVDLAELGEWRVIDGHDFFAFEGNTVVLHNVERFKRWDMAAGTVEPLTDHQLAVLECDSRLAGELAASGTVPLGGDAGAPVSGFGAVSREIVGDVVYNRS</sequence>
<gene>
    <name evidence="2" type="ORF">POL58_22960</name>
</gene>
<proteinExistence type="predicted"/>
<evidence type="ECO:0000256" key="1">
    <source>
        <dbReference type="SAM" id="MobiDB-lite"/>
    </source>
</evidence>
<organism evidence="2 3">
    <name type="scientific">Nannocystis radixulma</name>
    <dbReference type="NCBI Taxonomy" id="2995305"/>
    <lineage>
        <taxon>Bacteria</taxon>
        <taxon>Pseudomonadati</taxon>
        <taxon>Myxococcota</taxon>
        <taxon>Polyangia</taxon>
        <taxon>Nannocystales</taxon>
        <taxon>Nannocystaceae</taxon>
        <taxon>Nannocystis</taxon>
    </lineage>
</organism>
<reference evidence="2 3" key="1">
    <citation type="submission" date="2022-11" db="EMBL/GenBank/DDBJ databases">
        <title>Minimal conservation of predation-associated metabolite biosynthetic gene clusters underscores biosynthetic potential of Myxococcota including descriptions for ten novel species: Archangium lansinium sp. nov., Myxococcus landrumus sp. nov., Nannocystis bai.</title>
        <authorList>
            <person name="Ahearne A."/>
            <person name="Stevens C."/>
            <person name="Dowd S."/>
        </authorList>
    </citation>
    <scope>NUCLEOTIDE SEQUENCE [LARGE SCALE GENOMIC DNA]</scope>
    <source>
        <strain evidence="2 3">NCELM</strain>
    </source>
</reference>
<evidence type="ECO:0000313" key="2">
    <source>
        <dbReference type="EMBL" id="MDC0670635.1"/>
    </source>
</evidence>
<dbReference type="EMBL" id="JAQNDN010000013">
    <property type="protein sequence ID" value="MDC0670635.1"/>
    <property type="molecule type" value="Genomic_DNA"/>
</dbReference>
<feature type="region of interest" description="Disordered" evidence="1">
    <location>
        <begin position="1"/>
        <end position="33"/>
    </location>
</feature>
<protein>
    <recommendedName>
        <fullName evidence="4">Intein C-terminal splicing domain-containing protein</fullName>
    </recommendedName>
</protein>
<evidence type="ECO:0000313" key="3">
    <source>
        <dbReference type="Proteomes" id="UP001217838"/>
    </source>
</evidence>
<dbReference type="Proteomes" id="UP001217838">
    <property type="component" value="Unassembled WGS sequence"/>
</dbReference>
<dbReference type="RefSeq" id="WP_272000456.1">
    <property type="nucleotide sequence ID" value="NZ_JAQNDN010000013.1"/>
</dbReference>